<dbReference type="InterPro" id="IPR014721">
    <property type="entry name" value="Ribsml_uS5_D2-typ_fold_subgr"/>
</dbReference>
<dbReference type="InterPro" id="IPR036554">
    <property type="entry name" value="GHMP_kinase_C_sf"/>
</dbReference>
<proteinExistence type="inferred from homology"/>
<dbReference type="AlphaFoldDB" id="A0A133V6V2"/>
<evidence type="ECO:0000256" key="1">
    <source>
        <dbReference type="ARBA" id="ARBA00004496"/>
    </source>
</evidence>
<comment type="subcellular location">
    <subcellularLocation>
        <location evidence="1 14">Cytoplasm</location>
    </subcellularLocation>
</comment>
<evidence type="ECO:0000256" key="8">
    <source>
        <dbReference type="ARBA" id="ARBA00022679"/>
    </source>
</evidence>
<dbReference type="InterPro" id="IPR006204">
    <property type="entry name" value="GHMP_kinase_N_dom"/>
</dbReference>
<evidence type="ECO:0000256" key="13">
    <source>
        <dbReference type="ARBA" id="ARBA00048567"/>
    </source>
</evidence>
<evidence type="ECO:0000256" key="3">
    <source>
        <dbReference type="ARBA" id="ARBA00010202"/>
    </source>
</evidence>
<evidence type="ECO:0000256" key="9">
    <source>
        <dbReference type="ARBA" id="ARBA00022741"/>
    </source>
</evidence>
<dbReference type="Pfam" id="PF00288">
    <property type="entry name" value="GHMP_kinases_N"/>
    <property type="match status" value="1"/>
</dbReference>
<dbReference type="GO" id="GO:0004765">
    <property type="term" value="F:shikimate kinase activity"/>
    <property type="evidence" value="ECO:0007669"/>
    <property type="project" value="UniProtKB-UniRule"/>
</dbReference>
<reference evidence="17 18" key="1">
    <citation type="journal article" date="2016" name="Sci. Rep.">
        <title>Metabolic traits of an uncultured archaeal lineage -MSBL1- from brine pools of the Red Sea.</title>
        <authorList>
            <person name="Mwirichia R."/>
            <person name="Alam I."/>
            <person name="Rashid M."/>
            <person name="Vinu M."/>
            <person name="Ba-Alawi W."/>
            <person name="Anthony Kamau A."/>
            <person name="Kamanda Ngugi D."/>
            <person name="Goker M."/>
            <person name="Klenk H.P."/>
            <person name="Bajic V."/>
            <person name="Stingl U."/>
        </authorList>
    </citation>
    <scope>NUCLEOTIDE SEQUENCE [LARGE SCALE GENOMIC DNA]</scope>
    <source>
        <strain evidence="17">SCGC-AAA261D19</strain>
    </source>
</reference>
<dbReference type="HAMAP" id="MF_00370">
    <property type="entry name" value="Shik_kinase_arch"/>
    <property type="match status" value="1"/>
</dbReference>
<dbReference type="PRINTS" id="PR00958">
    <property type="entry name" value="HOMSERKINASE"/>
</dbReference>
<dbReference type="PANTHER" id="PTHR20861">
    <property type="entry name" value="HOMOSERINE/4-DIPHOSPHOCYTIDYL-2-C-METHYL-D-ERYTHRITOL KINASE"/>
    <property type="match status" value="1"/>
</dbReference>
<dbReference type="PANTHER" id="PTHR20861:SF3">
    <property type="entry name" value="SHIKIMATE KINASE"/>
    <property type="match status" value="1"/>
</dbReference>
<dbReference type="PATRIC" id="fig|1698273.3.peg.351"/>
<dbReference type="GO" id="GO:0009073">
    <property type="term" value="P:aromatic amino acid family biosynthetic process"/>
    <property type="evidence" value="ECO:0007669"/>
    <property type="project" value="UniProtKB-KW"/>
</dbReference>
<evidence type="ECO:0000256" key="6">
    <source>
        <dbReference type="ARBA" id="ARBA00022490"/>
    </source>
</evidence>
<keyword evidence="8 14" id="KW-0808">Transferase</keyword>
<dbReference type="GO" id="GO:0009423">
    <property type="term" value="P:chorismate biosynthetic process"/>
    <property type="evidence" value="ECO:0007669"/>
    <property type="project" value="UniProtKB-UniRule"/>
</dbReference>
<evidence type="ECO:0000259" key="15">
    <source>
        <dbReference type="Pfam" id="PF00288"/>
    </source>
</evidence>
<evidence type="ECO:0000256" key="7">
    <source>
        <dbReference type="ARBA" id="ARBA00022605"/>
    </source>
</evidence>
<evidence type="ECO:0000256" key="14">
    <source>
        <dbReference type="HAMAP-Rule" id="MF_00370"/>
    </source>
</evidence>
<dbReference type="SUPFAM" id="SSF54211">
    <property type="entry name" value="Ribosomal protein S5 domain 2-like"/>
    <property type="match status" value="1"/>
</dbReference>
<accession>A0A133V6V2</accession>
<comment type="pathway">
    <text evidence="2 14">Metabolic intermediate biosynthesis; chorismate biosynthesis; chorismate from D-erythrose 4-phosphate and phosphoenolpyruvate: step 5/7.</text>
</comment>
<dbReference type="InterPro" id="IPR020568">
    <property type="entry name" value="Ribosomal_Su5_D2-typ_SF"/>
</dbReference>
<evidence type="ECO:0000256" key="2">
    <source>
        <dbReference type="ARBA" id="ARBA00004842"/>
    </source>
</evidence>
<dbReference type="Gene3D" id="3.30.230.10">
    <property type="match status" value="1"/>
</dbReference>
<sequence>MRSKASACGSATIINAIATGRGAAFAINLRVHAEVNLLEGKKKISGQVGETSESSKLIETCVGKVLEDQGLRSQYGANVRTSVGVPIAVGLSSSSAAANATVLAAYNALGKNPEPEKIINLGVDASFAAGTTVTGAFDDASASFLGGGVATDNKKREILDRFEIDPDLKVLIFIPPQKSYTADFDVERVKCIEELVEFVYEEALAGNIYGAQTINGLLYCSVLEYDPKPALEALRAGALSAGLTGTGPAFVAISEKNIVEEIEEVWKELDGSIIVTEPSIKGARIEK</sequence>
<evidence type="ECO:0000259" key="16">
    <source>
        <dbReference type="Pfam" id="PF08544"/>
    </source>
</evidence>
<dbReference type="NCBIfam" id="TIGR01920">
    <property type="entry name" value="Shik_kin_archae"/>
    <property type="match status" value="1"/>
</dbReference>
<comment type="similarity">
    <text evidence="3 14">Belongs to the GHMP kinase family. Archaeal shikimate kinase subfamily.</text>
</comment>
<evidence type="ECO:0000313" key="17">
    <source>
        <dbReference type="EMBL" id="KXB02184.1"/>
    </source>
</evidence>
<dbReference type="EMBL" id="LHXX01000022">
    <property type="protein sequence ID" value="KXB02184.1"/>
    <property type="molecule type" value="Genomic_DNA"/>
</dbReference>
<dbReference type="PIRSF" id="PIRSF005758">
    <property type="entry name" value="Shikimt_kin_arch"/>
    <property type="match status" value="1"/>
</dbReference>
<dbReference type="Pfam" id="PF08544">
    <property type="entry name" value="GHMP_kinases_C"/>
    <property type="match status" value="1"/>
</dbReference>
<dbReference type="SUPFAM" id="SSF55060">
    <property type="entry name" value="GHMP Kinase, C-terminal domain"/>
    <property type="match status" value="1"/>
</dbReference>
<keyword evidence="10 14" id="KW-0418">Kinase</keyword>
<feature type="domain" description="GHMP kinase C-terminal" evidence="16">
    <location>
        <begin position="232"/>
        <end position="268"/>
    </location>
</feature>
<dbReference type="InterPro" id="IPR010189">
    <property type="entry name" value="SK_arc"/>
</dbReference>
<keyword evidence="11 14" id="KW-0067">ATP-binding</keyword>
<organism evidence="17 18">
    <name type="scientific">candidate division MSBL1 archaeon SCGC-AAA261D19</name>
    <dbReference type="NCBI Taxonomy" id="1698273"/>
    <lineage>
        <taxon>Archaea</taxon>
        <taxon>Methanobacteriati</taxon>
        <taxon>Methanobacteriota</taxon>
        <taxon>candidate division MSBL1</taxon>
    </lineage>
</organism>
<evidence type="ECO:0000256" key="12">
    <source>
        <dbReference type="ARBA" id="ARBA00023141"/>
    </source>
</evidence>
<protein>
    <recommendedName>
        <fullName evidence="5 14">Shikimate kinase</fullName>
        <shortName evidence="14">SK</shortName>
        <ecNumber evidence="4 14">2.7.1.71</ecNumber>
    </recommendedName>
</protein>
<dbReference type="Proteomes" id="UP000070400">
    <property type="component" value="Unassembled WGS sequence"/>
</dbReference>
<keyword evidence="12 14" id="KW-0057">Aromatic amino acid biosynthesis</keyword>
<name>A0A133V6V2_9EURY</name>
<dbReference type="InterPro" id="IPR006203">
    <property type="entry name" value="GHMP_knse_ATP-bd_CS"/>
</dbReference>
<evidence type="ECO:0000256" key="4">
    <source>
        <dbReference type="ARBA" id="ARBA00012154"/>
    </source>
</evidence>
<comment type="catalytic activity">
    <reaction evidence="13 14">
        <text>shikimate + ATP = 3-phosphoshikimate + ADP + H(+)</text>
        <dbReference type="Rhea" id="RHEA:13121"/>
        <dbReference type="ChEBI" id="CHEBI:15378"/>
        <dbReference type="ChEBI" id="CHEBI:30616"/>
        <dbReference type="ChEBI" id="CHEBI:36208"/>
        <dbReference type="ChEBI" id="CHEBI:145989"/>
        <dbReference type="ChEBI" id="CHEBI:456216"/>
        <dbReference type="EC" id="2.7.1.71"/>
    </reaction>
</comment>
<keyword evidence="18" id="KW-1185">Reference proteome</keyword>
<feature type="binding site" evidence="14">
    <location>
        <begin position="86"/>
        <end position="96"/>
    </location>
    <ligand>
        <name>ATP</name>
        <dbReference type="ChEBI" id="CHEBI:30616"/>
    </ligand>
</feature>
<comment type="caution">
    <text evidence="17">The sequence shown here is derived from an EMBL/GenBank/DDBJ whole genome shotgun (WGS) entry which is preliminary data.</text>
</comment>
<evidence type="ECO:0000256" key="5">
    <source>
        <dbReference type="ARBA" id="ARBA00013853"/>
    </source>
</evidence>
<dbReference type="UniPathway" id="UPA00053">
    <property type="reaction ID" value="UER00088"/>
</dbReference>
<feature type="domain" description="GHMP kinase N-terminal" evidence="15">
    <location>
        <begin position="59"/>
        <end position="147"/>
    </location>
</feature>
<dbReference type="GO" id="GO:0005737">
    <property type="term" value="C:cytoplasm"/>
    <property type="evidence" value="ECO:0007669"/>
    <property type="project" value="UniProtKB-SubCell"/>
</dbReference>
<keyword evidence="6 14" id="KW-0963">Cytoplasm</keyword>
<dbReference type="GO" id="GO:0008652">
    <property type="term" value="P:amino acid biosynthetic process"/>
    <property type="evidence" value="ECO:0007669"/>
    <property type="project" value="UniProtKB-KW"/>
</dbReference>
<dbReference type="InterPro" id="IPR013750">
    <property type="entry name" value="GHMP_kinase_C_dom"/>
</dbReference>
<dbReference type="PROSITE" id="PS00627">
    <property type="entry name" value="GHMP_KINASES_ATP"/>
    <property type="match status" value="1"/>
</dbReference>
<dbReference type="GO" id="GO:0005524">
    <property type="term" value="F:ATP binding"/>
    <property type="evidence" value="ECO:0007669"/>
    <property type="project" value="UniProtKB-UniRule"/>
</dbReference>
<keyword evidence="9 14" id="KW-0547">Nucleotide-binding</keyword>
<gene>
    <name evidence="14" type="primary">aroK</name>
    <name evidence="17" type="ORF">AKJ43_02240</name>
</gene>
<evidence type="ECO:0000256" key="10">
    <source>
        <dbReference type="ARBA" id="ARBA00022777"/>
    </source>
</evidence>
<evidence type="ECO:0000256" key="11">
    <source>
        <dbReference type="ARBA" id="ARBA00022840"/>
    </source>
</evidence>
<dbReference type="EC" id="2.7.1.71" evidence="4 14"/>
<evidence type="ECO:0000313" key="18">
    <source>
        <dbReference type="Proteomes" id="UP000070400"/>
    </source>
</evidence>
<keyword evidence="7 14" id="KW-0028">Amino-acid biosynthesis</keyword>